<dbReference type="EMBL" id="JBHSIS010000027">
    <property type="protein sequence ID" value="MFC4859259.1"/>
    <property type="molecule type" value="Genomic_DNA"/>
</dbReference>
<dbReference type="Pfam" id="PF13830">
    <property type="entry name" value="DUF4192"/>
    <property type="match status" value="1"/>
</dbReference>
<reference evidence="2" key="1">
    <citation type="journal article" date="2019" name="Int. J. Syst. Evol. Microbiol.">
        <title>The Global Catalogue of Microorganisms (GCM) 10K type strain sequencing project: providing services to taxonomists for standard genome sequencing and annotation.</title>
        <authorList>
            <consortium name="The Broad Institute Genomics Platform"/>
            <consortium name="The Broad Institute Genome Sequencing Center for Infectious Disease"/>
            <person name="Wu L."/>
            <person name="Ma J."/>
        </authorList>
    </citation>
    <scope>NUCLEOTIDE SEQUENCE [LARGE SCALE GENOMIC DNA]</scope>
    <source>
        <strain evidence="2">ZS-22-S1</strain>
    </source>
</reference>
<proteinExistence type="predicted"/>
<dbReference type="RefSeq" id="WP_378062211.1">
    <property type="nucleotide sequence ID" value="NZ_JBHSIS010000027.1"/>
</dbReference>
<keyword evidence="2" id="KW-1185">Reference proteome</keyword>
<dbReference type="Proteomes" id="UP001595859">
    <property type="component" value="Unassembled WGS sequence"/>
</dbReference>
<protein>
    <submittedName>
        <fullName evidence="1">DUF4192 domain-containing protein</fullName>
    </submittedName>
</protein>
<organism evidence="1 2">
    <name type="scientific">Actinophytocola glycyrrhizae</name>
    <dbReference type="NCBI Taxonomy" id="2044873"/>
    <lineage>
        <taxon>Bacteria</taxon>
        <taxon>Bacillati</taxon>
        <taxon>Actinomycetota</taxon>
        <taxon>Actinomycetes</taxon>
        <taxon>Pseudonocardiales</taxon>
        <taxon>Pseudonocardiaceae</taxon>
    </lineage>
</organism>
<evidence type="ECO:0000313" key="1">
    <source>
        <dbReference type="EMBL" id="MFC4859259.1"/>
    </source>
</evidence>
<comment type="caution">
    <text evidence="1">The sequence shown here is derived from an EMBL/GenBank/DDBJ whole genome shotgun (WGS) entry which is preliminary data.</text>
</comment>
<accession>A0ABV9SE60</accession>
<name>A0ABV9SE60_9PSEU</name>
<dbReference type="InterPro" id="IPR025447">
    <property type="entry name" value="DUF4192"/>
</dbReference>
<gene>
    <name evidence="1" type="ORF">ACFPCV_37675</name>
</gene>
<evidence type="ECO:0000313" key="2">
    <source>
        <dbReference type="Proteomes" id="UP001595859"/>
    </source>
</evidence>
<sequence>MTGHANFPDARRRAGVITSTGELIGLVPLMLGFRPVNSLVLVAHSGVTVSGLIRTDLPGSDGVHEFVAQLRDALVTGGARSVTVLMVRGDTTAQQARHNSVPARALIDALNAVLPSAEITIRHCVSAPTTETGAPWHCHDLCQCHGTVPALDSSPVAASLIASGATASGSREQLAATLAADPDEHLQRRIAMLNCAQSPAARMSTASPERGYRTVREAVAAAATHPALPTFTDEQIVDLALALSHPGVRDRCLTASLPTSDAGAEAERADAAQRLWTVLTRAVPGPARAEPATLLAAHAYLRGDGVLASIALEIAQDANPAHALAHLLNLAIQKGIPPTQLRRLLVSAVTTHP</sequence>